<feature type="signal peptide" evidence="2">
    <location>
        <begin position="1"/>
        <end position="33"/>
    </location>
</feature>
<dbReference type="EMBL" id="JACOFX010000019">
    <property type="protein sequence ID" value="MBC3910753.1"/>
    <property type="molecule type" value="Genomic_DNA"/>
</dbReference>
<evidence type="ECO:0000313" key="3">
    <source>
        <dbReference type="EMBL" id="MBC3910753.1"/>
    </source>
</evidence>
<keyword evidence="2" id="KW-0732">Signal</keyword>
<feature type="chain" id="PRO_5046225525" evidence="2">
    <location>
        <begin position="34"/>
        <end position="136"/>
    </location>
</feature>
<feature type="transmembrane region" description="Helical" evidence="1">
    <location>
        <begin position="90"/>
        <end position="110"/>
    </location>
</feature>
<organism evidence="3 4">
    <name type="scientific">Undibacterium umbellatum</name>
    <dbReference type="NCBI Taxonomy" id="2762300"/>
    <lineage>
        <taxon>Bacteria</taxon>
        <taxon>Pseudomonadati</taxon>
        <taxon>Pseudomonadota</taxon>
        <taxon>Betaproteobacteria</taxon>
        <taxon>Burkholderiales</taxon>
        <taxon>Oxalobacteraceae</taxon>
        <taxon>Undibacterium</taxon>
    </lineage>
</organism>
<accession>A0ABR6ZGE5</accession>
<name>A0ABR6ZGE5_9BURK</name>
<keyword evidence="1" id="KW-1133">Transmembrane helix</keyword>
<sequence>MKKLNKSIKGKLGVVLGVAAGTAVALMPELAFAADPATQSIGDIAMNASKSINGVQVMIQGACYMAGVALAGGSMFKFKAHKDNPQQTPLSTPIVMLAVAAGLLYLPSLMSSAGDSLWGGKQNSNKVSYQYSSFGT</sequence>
<gene>
    <name evidence="3" type="ORF">H8L47_24595</name>
</gene>
<reference evidence="3 4" key="1">
    <citation type="submission" date="2020-08" db="EMBL/GenBank/DDBJ databases">
        <title>Novel species isolated from subtropical streams in China.</title>
        <authorList>
            <person name="Lu H."/>
        </authorList>
    </citation>
    <scope>NUCLEOTIDE SEQUENCE [LARGE SCALE GENOMIC DNA]</scope>
    <source>
        <strain evidence="3 4">NL8W</strain>
    </source>
</reference>
<feature type="transmembrane region" description="Helical" evidence="1">
    <location>
        <begin position="57"/>
        <end position="78"/>
    </location>
</feature>
<protein>
    <submittedName>
        <fullName evidence="3">Uncharacterized protein</fullName>
    </submittedName>
</protein>
<evidence type="ECO:0000313" key="4">
    <source>
        <dbReference type="Proteomes" id="UP000646911"/>
    </source>
</evidence>
<dbReference type="RefSeq" id="WP_186956327.1">
    <property type="nucleotide sequence ID" value="NZ_JACOFX010000019.1"/>
</dbReference>
<comment type="caution">
    <text evidence="3">The sequence shown here is derived from an EMBL/GenBank/DDBJ whole genome shotgun (WGS) entry which is preliminary data.</text>
</comment>
<keyword evidence="1" id="KW-0812">Transmembrane</keyword>
<proteinExistence type="predicted"/>
<evidence type="ECO:0000256" key="2">
    <source>
        <dbReference type="SAM" id="SignalP"/>
    </source>
</evidence>
<evidence type="ECO:0000256" key="1">
    <source>
        <dbReference type="SAM" id="Phobius"/>
    </source>
</evidence>
<keyword evidence="4" id="KW-1185">Reference proteome</keyword>
<keyword evidence="1" id="KW-0472">Membrane</keyword>
<dbReference type="Proteomes" id="UP000646911">
    <property type="component" value="Unassembled WGS sequence"/>
</dbReference>